<sequence>GTSCCAKRYRSREICDCRRKWTRTEFQGRFWGRSYRCTRIIPLASKNSGRRRCKTDWTRRAGFELVGIFHGNAYVEKKSSKQKVYVLRSLSTPLLGFPAIQALGVVKFVDSLPIEKDQDLFNGLGT</sequence>
<protein>
    <submittedName>
        <fullName evidence="1">Uncharacterized protein</fullName>
    </submittedName>
</protein>
<evidence type="ECO:0000313" key="1">
    <source>
        <dbReference type="EMBL" id="JAT78817.1"/>
    </source>
</evidence>
<feature type="non-terminal residue" evidence="1">
    <location>
        <position position="126"/>
    </location>
</feature>
<name>A0A1D2AHZ1_ORNBR</name>
<accession>A0A1D2AHZ1</accession>
<dbReference type="EMBL" id="GETE01001021">
    <property type="protein sequence ID" value="JAT78817.1"/>
    <property type="molecule type" value="Transcribed_RNA"/>
</dbReference>
<organism evidence="1">
    <name type="scientific">Ornithodoros brasiliensis</name>
    <name type="common">Mouro tick</name>
    <dbReference type="NCBI Taxonomy" id="888526"/>
    <lineage>
        <taxon>Eukaryota</taxon>
        <taxon>Metazoa</taxon>
        <taxon>Ecdysozoa</taxon>
        <taxon>Arthropoda</taxon>
        <taxon>Chelicerata</taxon>
        <taxon>Arachnida</taxon>
        <taxon>Acari</taxon>
        <taxon>Parasitiformes</taxon>
        <taxon>Ixodida</taxon>
        <taxon>Ixodoidea</taxon>
        <taxon>Argasidae</taxon>
        <taxon>Ornithodorinae</taxon>
        <taxon>Ornithodoros</taxon>
    </lineage>
</organism>
<reference evidence="1" key="1">
    <citation type="submission" date="2016-07" db="EMBL/GenBank/DDBJ databases">
        <title>Salivary Glands transcriptome analysis on engorged females of Ornithodoros brasiliensis (Acari:Argasidae).</title>
        <authorList>
            <person name="Simons S.M."/>
            <person name="Carvalho E."/>
            <person name="Junqueira-de-Azevedo I."/>
            <person name="Ho P.L."/>
            <person name="Giovanni D."/>
            <person name="Mendonca R."/>
            <person name="Onofrio V."/>
            <person name="Landulfo G."/>
            <person name="Ramirez D."/>
            <person name="Barros-Battesti D."/>
        </authorList>
    </citation>
    <scope>NUCLEOTIDE SEQUENCE</scope>
    <source>
        <strain evidence="1">Female</strain>
        <tissue evidence="1">Salivary gland</tissue>
    </source>
</reference>
<dbReference type="AlphaFoldDB" id="A0A1D2AHZ1"/>
<feature type="non-terminal residue" evidence="1">
    <location>
        <position position="1"/>
    </location>
</feature>
<proteinExistence type="predicted"/>